<organism evidence="9 10">
    <name type="scientific">Gaoshiqia sediminis</name>
    <dbReference type="NCBI Taxonomy" id="2986998"/>
    <lineage>
        <taxon>Bacteria</taxon>
        <taxon>Pseudomonadati</taxon>
        <taxon>Bacteroidota</taxon>
        <taxon>Bacteroidia</taxon>
        <taxon>Marinilabiliales</taxon>
        <taxon>Prolixibacteraceae</taxon>
        <taxon>Gaoshiqia</taxon>
    </lineage>
</organism>
<sequence length="282" mass="31613">MLVVKEISELKSHIAKLKEGGKTVGFVPTMGALHCGHLSLVAEAGRQTDFVVVSIFVNPTQFNDPKDLEKYPRNLDRDLALLEPTACQLVFAPEADTIYPEPDTRNFDFGQLETVMEGRFRPGHFNGVAQVVSKLFYLVEPDKAFFGLKDFQQLVIIKAMVKQLTLPVEIVPCPIVREADGLAMSSRNQRLSPEQRKNAARIYKTLTEAGNMAANLSVEELKRQVVEQIDANPYLKTEYFEIVDDETLSPVKQWSDPVNKVACIAVFCGEVRLIDNLVFNIN</sequence>
<dbReference type="PANTHER" id="PTHR21299:SF1">
    <property type="entry name" value="PANTOATE--BETA-ALANINE LIGASE"/>
    <property type="match status" value="1"/>
</dbReference>
<evidence type="ECO:0000256" key="8">
    <source>
        <dbReference type="HAMAP-Rule" id="MF_00158"/>
    </source>
</evidence>
<dbReference type="InterPro" id="IPR014729">
    <property type="entry name" value="Rossmann-like_a/b/a_fold"/>
</dbReference>
<dbReference type="SUPFAM" id="SSF52374">
    <property type="entry name" value="Nucleotidylyl transferase"/>
    <property type="match status" value="1"/>
</dbReference>
<evidence type="ECO:0000256" key="5">
    <source>
        <dbReference type="ARBA" id="ARBA00022741"/>
    </source>
</evidence>
<dbReference type="Pfam" id="PF02569">
    <property type="entry name" value="Pantoate_ligase"/>
    <property type="match status" value="1"/>
</dbReference>
<feature type="binding site" evidence="8">
    <location>
        <begin position="30"/>
        <end position="37"/>
    </location>
    <ligand>
        <name>ATP</name>
        <dbReference type="ChEBI" id="CHEBI:30616"/>
    </ligand>
</feature>
<comment type="caution">
    <text evidence="9">The sequence shown here is derived from an EMBL/GenBank/DDBJ whole genome shotgun (WGS) entry which is preliminary data.</text>
</comment>
<gene>
    <name evidence="8 9" type="primary">panC</name>
    <name evidence="9" type="ORF">N2K84_13715</name>
</gene>
<keyword evidence="8" id="KW-0963">Cytoplasm</keyword>
<dbReference type="GO" id="GO:0005829">
    <property type="term" value="C:cytosol"/>
    <property type="evidence" value="ECO:0007669"/>
    <property type="project" value="TreeGrafter"/>
</dbReference>
<dbReference type="NCBIfam" id="TIGR00018">
    <property type="entry name" value="panC"/>
    <property type="match status" value="1"/>
</dbReference>
<dbReference type="InterPro" id="IPR003721">
    <property type="entry name" value="Pantoate_ligase"/>
</dbReference>
<dbReference type="RefSeq" id="WP_282592391.1">
    <property type="nucleotide sequence ID" value="NZ_JAPAAF010000022.1"/>
</dbReference>
<comment type="catalytic activity">
    <reaction evidence="7 8">
        <text>(R)-pantoate + beta-alanine + ATP = (R)-pantothenate + AMP + diphosphate + H(+)</text>
        <dbReference type="Rhea" id="RHEA:10912"/>
        <dbReference type="ChEBI" id="CHEBI:15378"/>
        <dbReference type="ChEBI" id="CHEBI:15980"/>
        <dbReference type="ChEBI" id="CHEBI:29032"/>
        <dbReference type="ChEBI" id="CHEBI:30616"/>
        <dbReference type="ChEBI" id="CHEBI:33019"/>
        <dbReference type="ChEBI" id="CHEBI:57966"/>
        <dbReference type="ChEBI" id="CHEBI:456215"/>
        <dbReference type="EC" id="6.3.2.1"/>
    </reaction>
</comment>
<dbReference type="Gene3D" id="3.30.1300.10">
    <property type="entry name" value="Pantoate-beta-alanine ligase, C-terminal domain"/>
    <property type="match status" value="1"/>
</dbReference>
<feature type="binding site" evidence="8">
    <location>
        <position position="153"/>
    </location>
    <ligand>
        <name>(R)-pantoate</name>
        <dbReference type="ChEBI" id="CHEBI:15980"/>
    </ligand>
</feature>
<keyword evidence="6 8" id="KW-0067">ATP-binding</keyword>
<comment type="similarity">
    <text evidence="2 8">Belongs to the pantothenate synthetase family.</text>
</comment>
<feature type="binding site" evidence="8">
    <location>
        <position position="61"/>
    </location>
    <ligand>
        <name>beta-alanine</name>
        <dbReference type="ChEBI" id="CHEBI:57966"/>
    </ligand>
</feature>
<evidence type="ECO:0000313" key="10">
    <source>
        <dbReference type="Proteomes" id="UP001163821"/>
    </source>
</evidence>
<comment type="miscellaneous">
    <text evidence="8">The reaction proceeds by a bi uni uni bi ping pong mechanism.</text>
</comment>
<feature type="active site" description="Proton donor" evidence="8">
    <location>
        <position position="37"/>
    </location>
</feature>
<protein>
    <recommendedName>
        <fullName evidence="8">Pantothenate synthetase</fullName>
        <shortName evidence="8">PS</shortName>
        <ecNumber evidence="8">6.3.2.1</ecNumber>
    </recommendedName>
    <alternativeName>
        <fullName evidence="8">Pantoate--beta-alanine ligase</fullName>
    </alternativeName>
    <alternativeName>
        <fullName evidence="8">Pantoate-activating enzyme</fullName>
    </alternativeName>
</protein>
<feature type="binding site" evidence="8">
    <location>
        <position position="61"/>
    </location>
    <ligand>
        <name>(R)-pantoate</name>
        <dbReference type="ChEBI" id="CHEBI:15980"/>
    </ligand>
</feature>
<dbReference type="GO" id="GO:0005524">
    <property type="term" value="F:ATP binding"/>
    <property type="evidence" value="ECO:0007669"/>
    <property type="project" value="UniProtKB-KW"/>
</dbReference>
<dbReference type="GO" id="GO:0015940">
    <property type="term" value="P:pantothenate biosynthetic process"/>
    <property type="evidence" value="ECO:0007669"/>
    <property type="project" value="UniProtKB-UniRule"/>
</dbReference>
<dbReference type="Gene3D" id="3.40.50.620">
    <property type="entry name" value="HUPs"/>
    <property type="match status" value="1"/>
</dbReference>
<evidence type="ECO:0000313" key="9">
    <source>
        <dbReference type="EMBL" id="MCW0483796.1"/>
    </source>
</evidence>
<accession>A0AA42C9D1</accession>
<evidence type="ECO:0000256" key="7">
    <source>
        <dbReference type="ARBA" id="ARBA00048258"/>
    </source>
</evidence>
<comment type="pathway">
    <text evidence="1 8">Cofactor biosynthesis; (R)-pantothenate biosynthesis; (R)-pantothenate from (R)-pantoate and beta-alanine: step 1/1.</text>
</comment>
<comment type="subunit">
    <text evidence="8">Homodimer.</text>
</comment>
<evidence type="ECO:0000256" key="1">
    <source>
        <dbReference type="ARBA" id="ARBA00004990"/>
    </source>
</evidence>
<name>A0AA42C9D1_9BACT</name>
<dbReference type="InterPro" id="IPR042176">
    <property type="entry name" value="Pantoate_ligase_C"/>
</dbReference>
<dbReference type="PANTHER" id="PTHR21299">
    <property type="entry name" value="CYTIDYLATE KINASE/PANTOATE-BETA-ALANINE LIGASE"/>
    <property type="match status" value="1"/>
</dbReference>
<keyword evidence="3 8" id="KW-0436">Ligase</keyword>
<evidence type="ECO:0000256" key="3">
    <source>
        <dbReference type="ARBA" id="ARBA00022598"/>
    </source>
</evidence>
<dbReference type="AlphaFoldDB" id="A0AA42C9D1"/>
<keyword evidence="4 8" id="KW-0566">Pantothenate biosynthesis</keyword>
<feature type="binding site" evidence="8">
    <location>
        <begin position="184"/>
        <end position="187"/>
    </location>
    <ligand>
        <name>ATP</name>
        <dbReference type="ChEBI" id="CHEBI:30616"/>
    </ligand>
</feature>
<evidence type="ECO:0000256" key="4">
    <source>
        <dbReference type="ARBA" id="ARBA00022655"/>
    </source>
</evidence>
<evidence type="ECO:0000256" key="6">
    <source>
        <dbReference type="ARBA" id="ARBA00022840"/>
    </source>
</evidence>
<dbReference type="EMBL" id="JAPAAF010000022">
    <property type="protein sequence ID" value="MCW0483796.1"/>
    <property type="molecule type" value="Genomic_DNA"/>
</dbReference>
<feature type="binding site" evidence="8">
    <location>
        <begin position="147"/>
        <end position="150"/>
    </location>
    <ligand>
        <name>ATP</name>
        <dbReference type="ChEBI" id="CHEBI:30616"/>
    </ligand>
</feature>
<dbReference type="HAMAP" id="MF_00158">
    <property type="entry name" value="PanC"/>
    <property type="match status" value="1"/>
</dbReference>
<comment type="subcellular location">
    <subcellularLocation>
        <location evidence="8">Cytoplasm</location>
    </subcellularLocation>
</comment>
<reference evidence="9" key="1">
    <citation type="submission" date="2022-10" db="EMBL/GenBank/DDBJ databases">
        <title>Gaoshiqiia sediminis gen. nov., sp. nov., isolated from coastal sediment.</title>
        <authorList>
            <person name="Yu W.X."/>
            <person name="Mu D.S."/>
            <person name="Du J.Z."/>
            <person name="Liang Y.Q."/>
        </authorList>
    </citation>
    <scope>NUCLEOTIDE SEQUENCE</scope>
    <source>
        <strain evidence="9">A06</strain>
    </source>
</reference>
<dbReference type="GO" id="GO:0004592">
    <property type="term" value="F:pantoate-beta-alanine ligase activity"/>
    <property type="evidence" value="ECO:0007669"/>
    <property type="project" value="UniProtKB-UniRule"/>
</dbReference>
<feature type="binding site" evidence="8">
    <location>
        <position position="176"/>
    </location>
    <ligand>
        <name>ATP</name>
        <dbReference type="ChEBI" id="CHEBI:30616"/>
    </ligand>
</feature>
<dbReference type="Proteomes" id="UP001163821">
    <property type="component" value="Unassembled WGS sequence"/>
</dbReference>
<keyword evidence="10" id="KW-1185">Reference proteome</keyword>
<dbReference type="FunFam" id="3.40.50.620:FF:000013">
    <property type="entry name" value="Pantothenate synthetase"/>
    <property type="match status" value="1"/>
</dbReference>
<comment type="function">
    <text evidence="8">Catalyzes the condensation of pantoate with beta-alanine in an ATP-dependent reaction via a pantoyl-adenylate intermediate.</text>
</comment>
<proteinExistence type="inferred from homology"/>
<dbReference type="CDD" id="cd00560">
    <property type="entry name" value="PanC"/>
    <property type="match status" value="1"/>
</dbReference>
<dbReference type="EC" id="6.3.2.1" evidence="8"/>
<evidence type="ECO:0000256" key="2">
    <source>
        <dbReference type="ARBA" id="ARBA00009256"/>
    </source>
</evidence>
<keyword evidence="5 8" id="KW-0547">Nucleotide-binding</keyword>